<protein>
    <recommendedName>
        <fullName evidence="4">F-box domain-containing protein</fullName>
    </recommendedName>
</protein>
<feature type="compositionally biased region" description="Basic and acidic residues" evidence="1">
    <location>
        <begin position="367"/>
        <end position="382"/>
    </location>
</feature>
<evidence type="ECO:0000256" key="1">
    <source>
        <dbReference type="SAM" id="MobiDB-lite"/>
    </source>
</evidence>
<dbReference type="EMBL" id="MU865933">
    <property type="protein sequence ID" value="KAK4450234.1"/>
    <property type="molecule type" value="Genomic_DNA"/>
</dbReference>
<proteinExistence type="predicted"/>
<dbReference type="AlphaFoldDB" id="A0AAV9GQL4"/>
<evidence type="ECO:0000313" key="3">
    <source>
        <dbReference type="Proteomes" id="UP001321760"/>
    </source>
</evidence>
<evidence type="ECO:0008006" key="4">
    <source>
        <dbReference type="Google" id="ProtNLM"/>
    </source>
</evidence>
<reference evidence="2" key="1">
    <citation type="journal article" date="2023" name="Mol. Phylogenet. Evol.">
        <title>Genome-scale phylogeny and comparative genomics of the fungal order Sordariales.</title>
        <authorList>
            <person name="Hensen N."/>
            <person name="Bonometti L."/>
            <person name="Westerberg I."/>
            <person name="Brannstrom I.O."/>
            <person name="Guillou S."/>
            <person name="Cros-Aarteil S."/>
            <person name="Calhoun S."/>
            <person name="Haridas S."/>
            <person name="Kuo A."/>
            <person name="Mondo S."/>
            <person name="Pangilinan J."/>
            <person name="Riley R."/>
            <person name="LaButti K."/>
            <person name="Andreopoulos B."/>
            <person name="Lipzen A."/>
            <person name="Chen C."/>
            <person name="Yan M."/>
            <person name="Daum C."/>
            <person name="Ng V."/>
            <person name="Clum A."/>
            <person name="Steindorff A."/>
            <person name="Ohm R.A."/>
            <person name="Martin F."/>
            <person name="Silar P."/>
            <person name="Natvig D.O."/>
            <person name="Lalanne C."/>
            <person name="Gautier V."/>
            <person name="Ament-Velasquez S.L."/>
            <person name="Kruys A."/>
            <person name="Hutchinson M.I."/>
            <person name="Powell A.J."/>
            <person name="Barry K."/>
            <person name="Miller A.N."/>
            <person name="Grigoriev I.V."/>
            <person name="Debuchy R."/>
            <person name="Gladieux P."/>
            <person name="Hiltunen Thoren M."/>
            <person name="Johannesson H."/>
        </authorList>
    </citation>
    <scope>NUCLEOTIDE SEQUENCE</scope>
    <source>
        <strain evidence="2">PSN243</strain>
    </source>
</reference>
<dbReference type="Proteomes" id="UP001321760">
    <property type="component" value="Unassembled WGS sequence"/>
</dbReference>
<comment type="caution">
    <text evidence="2">The sequence shown here is derived from an EMBL/GenBank/DDBJ whole genome shotgun (WGS) entry which is preliminary data.</text>
</comment>
<sequence>MGACLFVMGQEGAGVCVWHLERDEMKKVVLDGAFDRCVVQGERLLFVGRRWAQVWIWTWESGVVKRVDVAGLGCYARGPVTMGGQVILGYPPNPRPAPKVGLRFRDTDVKLDFILHPTDVDVFFVVTWDEVDLVVHEIAGGKLAGRIVCPREHLAHRIMQRSRTVNTVHYLRYERCDSYGGYCLLTAWIGEEPVCDCEYPGSMGSVCFNVYTKTFSAFVHHCLYQRTPDTHLWDGLLAVEVTGCEESERSGIPRRYLKAVVMRLRPCGGERHFDPSLRIEEDSPFPVRSPTGVTELLAFSPFELHGIRPRPQSFYRMAYALEAGGGDKQISLTDLKSEWLNGDEKTMIYVFGREYTVWTFGDAAEAEKPDKKEGRAWRDRWRSVMGGSGRGTRE</sequence>
<feature type="region of interest" description="Disordered" evidence="1">
    <location>
        <begin position="367"/>
        <end position="394"/>
    </location>
</feature>
<reference evidence="2" key="2">
    <citation type="submission" date="2023-05" db="EMBL/GenBank/DDBJ databases">
        <authorList>
            <consortium name="Lawrence Berkeley National Laboratory"/>
            <person name="Steindorff A."/>
            <person name="Hensen N."/>
            <person name="Bonometti L."/>
            <person name="Westerberg I."/>
            <person name="Brannstrom I.O."/>
            <person name="Guillou S."/>
            <person name="Cros-Aarteil S."/>
            <person name="Calhoun S."/>
            <person name="Haridas S."/>
            <person name="Kuo A."/>
            <person name="Mondo S."/>
            <person name="Pangilinan J."/>
            <person name="Riley R."/>
            <person name="Labutti K."/>
            <person name="Andreopoulos B."/>
            <person name="Lipzen A."/>
            <person name="Chen C."/>
            <person name="Yanf M."/>
            <person name="Daum C."/>
            <person name="Ng V."/>
            <person name="Clum A."/>
            <person name="Ohm R."/>
            <person name="Martin F."/>
            <person name="Silar P."/>
            <person name="Natvig D."/>
            <person name="Lalanne C."/>
            <person name="Gautier V."/>
            <person name="Ament-Velasquez S.L."/>
            <person name="Kruys A."/>
            <person name="Hutchinson M.I."/>
            <person name="Powell A.J."/>
            <person name="Barry K."/>
            <person name="Miller A.N."/>
            <person name="Grigoriev I.V."/>
            <person name="Debuchy R."/>
            <person name="Gladieux P."/>
            <person name="Thoren M.H."/>
            <person name="Johannesson H."/>
        </authorList>
    </citation>
    <scope>NUCLEOTIDE SEQUENCE</scope>
    <source>
        <strain evidence="2">PSN243</strain>
    </source>
</reference>
<gene>
    <name evidence="2" type="ORF">QBC34DRAFT_403122</name>
</gene>
<keyword evidence="3" id="KW-1185">Reference proteome</keyword>
<accession>A0AAV9GQL4</accession>
<organism evidence="2 3">
    <name type="scientific">Podospora aff. communis PSN243</name>
    <dbReference type="NCBI Taxonomy" id="3040156"/>
    <lineage>
        <taxon>Eukaryota</taxon>
        <taxon>Fungi</taxon>
        <taxon>Dikarya</taxon>
        <taxon>Ascomycota</taxon>
        <taxon>Pezizomycotina</taxon>
        <taxon>Sordariomycetes</taxon>
        <taxon>Sordariomycetidae</taxon>
        <taxon>Sordariales</taxon>
        <taxon>Podosporaceae</taxon>
        <taxon>Podospora</taxon>
    </lineage>
</organism>
<evidence type="ECO:0000313" key="2">
    <source>
        <dbReference type="EMBL" id="KAK4450234.1"/>
    </source>
</evidence>
<name>A0AAV9GQL4_9PEZI</name>